<proteinExistence type="predicted"/>
<dbReference type="RefSeq" id="WP_165260990.1">
    <property type="nucleotide sequence ID" value="NZ_LR215031.1"/>
</dbReference>
<keyword evidence="2" id="KW-1185">Reference proteome</keyword>
<dbReference type="Proteomes" id="UP000289862">
    <property type="component" value="Chromosome"/>
</dbReference>
<name>A0A449AZF1_9BACT</name>
<dbReference type="EMBL" id="LR215031">
    <property type="protein sequence ID" value="VEU72890.1"/>
    <property type="molecule type" value="Genomic_DNA"/>
</dbReference>
<dbReference type="AlphaFoldDB" id="A0A449AZF1"/>
<reference evidence="1 2" key="1">
    <citation type="submission" date="2019-01" db="EMBL/GenBank/DDBJ databases">
        <authorList>
            <consortium name="Pathogen Informatics"/>
        </authorList>
    </citation>
    <scope>NUCLEOTIDE SEQUENCE [LARGE SCALE GENOMIC DNA]</scope>
    <source>
        <strain evidence="1 2">NCTC10186</strain>
    </source>
</reference>
<protein>
    <submittedName>
        <fullName evidence="1">Uncharacterized protein</fullName>
    </submittedName>
</protein>
<evidence type="ECO:0000313" key="1">
    <source>
        <dbReference type="EMBL" id="VEU72890.1"/>
    </source>
</evidence>
<organism evidence="1 2">
    <name type="scientific">Mycoplasmopsis gallopavonis</name>
    <dbReference type="NCBI Taxonomy" id="76629"/>
    <lineage>
        <taxon>Bacteria</taxon>
        <taxon>Bacillati</taxon>
        <taxon>Mycoplasmatota</taxon>
        <taxon>Mycoplasmoidales</taxon>
        <taxon>Metamycoplasmataceae</taxon>
        <taxon>Mycoplasmopsis</taxon>
    </lineage>
</organism>
<dbReference type="KEGG" id="mgal:NCTC10186_00366"/>
<evidence type="ECO:0000313" key="2">
    <source>
        <dbReference type="Proteomes" id="UP000289862"/>
    </source>
</evidence>
<accession>A0A449AZF1</accession>
<sequence>MQLRKNVKKRVSINELCKEDRELYQDIMEEILAIRGITPEDILEMIEERKSKLNLK</sequence>
<gene>
    <name evidence="1" type="ORF">NCTC10186_00366</name>
</gene>